<name>A0ABY4LVT3_9FLAO</name>
<keyword evidence="2" id="KW-1185">Reference proteome</keyword>
<evidence type="ECO:0000313" key="2">
    <source>
        <dbReference type="Proteomes" id="UP000829998"/>
    </source>
</evidence>
<dbReference type="EMBL" id="CP096829">
    <property type="protein sequence ID" value="UPZ15775.1"/>
    <property type="molecule type" value="Genomic_DNA"/>
</dbReference>
<sequence>MFLLSFHASTQLKMKKLFTLLFIIQTLLVKAQEKKLDKNSVQTIIGVIDKRDTNCLTEIKQAKIDFKTQEIFYELIPEGYLDSDYNRHYPQLIRLLKEKGINFSESRDLDPSWISDNETIYPLLSNCYCKTSNELLKEKYGQNFIKNITRTADSLYVMSRIEIPFEYPFGVDNYCLIYPKARDFLEQKIQIQKDFFSYFIFPEKFTQSDERRDFIAKAKFTINRDNSASNIIVKIEFKDKKNEQFYNSIMSQITEFIKHADWQAAVTNGIKVNSNFDINFYN</sequence>
<gene>
    <name evidence="1" type="ORF">M0M44_00145</name>
</gene>
<accession>A0ABY4LVT3</accession>
<evidence type="ECO:0000313" key="1">
    <source>
        <dbReference type="EMBL" id="UPZ15775.1"/>
    </source>
</evidence>
<dbReference type="RefSeq" id="WP_248727981.1">
    <property type="nucleotide sequence ID" value="NZ_CP096829.1"/>
</dbReference>
<proteinExistence type="predicted"/>
<protein>
    <submittedName>
        <fullName evidence="1">Uncharacterized protein</fullName>
    </submittedName>
</protein>
<dbReference type="Proteomes" id="UP000829998">
    <property type="component" value="Chromosome"/>
</dbReference>
<reference evidence="1 2" key="1">
    <citation type="submission" date="2022-04" db="EMBL/GenBank/DDBJ databases">
        <authorList>
            <person name="Ra J.-S."/>
            <person name="Kim S.-B."/>
        </authorList>
    </citation>
    <scope>NUCLEOTIDE SEQUENCE [LARGE SCALE GENOMIC DNA]</scope>
    <source>
        <strain evidence="1 2">MMS21-Er5</strain>
    </source>
</reference>
<organism evidence="1 2">
    <name type="scientific">Flavobacterium humidisoli</name>
    <dbReference type="NCBI Taxonomy" id="2937442"/>
    <lineage>
        <taxon>Bacteria</taxon>
        <taxon>Pseudomonadati</taxon>
        <taxon>Bacteroidota</taxon>
        <taxon>Flavobacteriia</taxon>
        <taxon>Flavobacteriales</taxon>
        <taxon>Flavobacteriaceae</taxon>
        <taxon>Flavobacterium</taxon>
    </lineage>
</organism>